<feature type="domain" description="AprE-like beta-barrel" evidence="12">
    <location>
        <begin position="305"/>
        <end position="393"/>
    </location>
</feature>
<dbReference type="InterPro" id="IPR058982">
    <property type="entry name" value="Beta-barrel_AprE"/>
</dbReference>
<evidence type="ECO:0000256" key="3">
    <source>
        <dbReference type="ARBA" id="ARBA00022448"/>
    </source>
</evidence>
<dbReference type="InterPro" id="IPR058781">
    <property type="entry name" value="HH_AprE-like"/>
</dbReference>
<dbReference type="GO" id="GO:0005886">
    <property type="term" value="C:plasma membrane"/>
    <property type="evidence" value="ECO:0007669"/>
    <property type="project" value="UniProtKB-SubCell"/>
</dbReference>
<dbReference type="NCBIfam" id="TIGR01843">
    <property type="entry name" value="type_I_hlyD"/>
    <property type="match status" value="1"/>
</dbReference>
<dbReference type="EMBL" id="KP234065">
    <property type="protein sequence ID" value="AJQ16802.1"/>
    <property type="molecule type" value="Genomic_DNA"/>
</dbReference>
<dbReference type="Pfam" id="PF25994">
    <property type="entry name" value="HH_AprE"/>
    <property type="match status" value="1"/>
</dbReference>
<sequence length="425" mass="47872">MNRRQSDHLMMIIISLTILIIILTYFIEINSVVHGQGVITTKDNAQLISLSKGGTIQDIYVAEGDTVKKGELLAKVVNLDLQKEYQRYRTQKGYLDKDVNEISFILDKENESGLITLDGTRSLSNKEVKANIELVHSQIRAKELKKTSLDSEISGLQEKLSSKEKELALLAEEINILSPLVKKGISPYTNFLNKKQAYIKVKSEINDIESSITLKKDDIELVVNDIEALNNELRLSLSKIISKNLQELEVVNSTLKVIEKQINEEDIYSPVDGVIYKINKSATTHGGVIQAADLLFEIKPKVRTMLADVKILPKYRDQIYVDEAVKLDVQSIIQPKIKSYNATIDNISPDSYEENTGGTIQRYYKVIIAFDVNEDDLRWLKPGMTVDASVITGKHSIMEYLLSPLMKGVDKAFSEPVNTKRLDTP</sequence>
<gene>
    <name evidence="13" type="primary">siiD</name>
    <name evidence="14" type="ORF">DX339_19040</name>
</gene>
<evidence type="ECO:0000256" key="2">
    <source>
        <dbReference type="ARBA" id="ARBA00009477"/>
    </source>
</evidence>
<evidence type="ECO:0000259" key="11">
    <source>
        <dbReference type="Pfam" id="PF25994"/>
    </source>
</evidence>
<dbReference type="PANTHER" id="PTHR30386:SF17">
    <property type="entry name" value="ALKALINE PROTEASE SECRETION PROTEIN APRE"/>
    <property type="match status" value="1"/>
</dbReference>
<comment type="subcellular location">
    <subcellularLocation>
        <location evidence="1 9">Cell inner membrane</location>
        <topology evidence="1 9">Single-pass membrane protein</topology>
    </subcellularLocation>
</comment>
<keyword evidence="6 9" id="KW-0812">Transmembrane</keyword>
<dbReference type="Proteomes" id="UP000839661">
    <property type="component" value="Unassembled WGS sequence"/>
</dbReference>
<reference evidence="14" key="2">
    <citation type="submission" date="2018-08" db="EMBL/GenBank/DDBJ databases">
        <authorList>
            <consortium name="NARMS: The National Antimicrobial Resistance Monitoring System"/>
        </authorList>
    </citation>
    <scope>NUCLEOTIDE SEQUENCE [LARGE SCALE GENOMIC DNA]</scope>
    <source>
        <strain evidence="14">FSIS11808911</strain>
    </source>
</reference>
<evidence type="ECO:0000259" key="12">
    <source>
        <dbReference type="Pfam" id="PF26002"/>
    </source>
</evidence>
<dbReference type="PANTHER" id="PTHR30386">
    <property type="entry name" value="MEMBRANE FUSION SUBUNIT OF EMRAB-TOLC MULTIDRUG EFFLUX PUMP"/>
    <property type="match status" value="1"/>
</dbReference>
<feature type="domain" description="AprE-like long alpha-helical hairpin" evidence="11">
    <location>
        <begin position="129"/>
        <end position="255"/>
    </location>
</feature>
<dbReference type="Gene3D" id="2.40.50.100">
    <property type="match status" value="1"/>
</dbReference>
<dbReference type="EMBL" id="AAKLZH010000031">
    <property type="protein sequence ID" value="ECT1904771.1"/>
    <property type="molecule type" value="Genomic_DNA"/>
</dbReference>
<protein>
    <recommendedName>
        <fullName evidence="9">Membrane fusion protein (MFP) family protein</fullName>
    </recommendedName>
</protein>
<proteinExistence type="inferred from homology"/>
<comment type="similarity">
    <text evidence="2 9">Belongs to the membrane fusion protein (MFP) (TC 8.A.1) family.</text>
</comment>
<evidence type="ECO:0000256" key="10">
    <source>
        <dbReference type="SAM" id="Coils"/>
    </source>
</evidence>
<dbReference type="SMR" id="A0A0C5PN16"/>
<keyword evidence="3 9" id="KW-0813">Transport</keyword>
<accession>A0A0C5PN16</accession>
<evidence type="ECO:0000256" key="1">
    <source>
        <dbReference type="ARBA" id="ARBA00004377"/>
    </source>
</evidence>
<feature type="coiled-coil region" evidence="10">
    <location>
        <begin position="146"/>
        <end position="173"/>
    </location>
</feature>
<feature type="transmembrane region" description="Helical" evidence="9">
    <location>
        <begin position="9"/>
        <end position="27"/>
    </location>
</feature>
<evidence type="ECO:0000256" key="6">
    <source>
        <dbReference type="ARBA" id="ARBA00022692"/>
    </source>
</evidence>
<dbReference type="InterPro" id="IPR050739">
    <property type="entry name" value="MFP"/>
</dbReference>
<evidence type="ECO:0000256" key="7">
    <source>
        <dbReference type="ARBA" id="ARBA00022989"/>
    </source>
</evidence>
<dbReference type="Pfam" id="PF26002">
    <property type="entry name" value="Beta-barrel_AprE"/>
    <property type="match status" value="1"/>
</dbReference>
<dbReference type="GO" id="GO:0015031">
    <property type="term" value="P:protein transport"/>
    <property type="evidence" value="ECO:0007669"/>
    <property type="project" value="InterPro"/>
</dbReference>
<dbReference type="AlphaFoldDB" id="A0A0C5PN16"/>
<keyword evidence="4 9" id="KW-1003">Cell membrane</keyword>
<keyword evidence="10" id="KW-0175">Coiled coil</keyword>
<keyword evidence="7 9" id="KW-1133">Transmembrane helix</keyword>
<dbReference type="Gene3D" id="2.40.30.170">
    <property type="match status" value="1"/>
</dbReference>
<evidence type="ECO:0000313" key="13">
    <source>
        <dbReference type="EMBL" id="AJQ16802.1"/>
    </source>
</evidence>
<evidence type="ECO:0000256" key="8">
    <source>
        <dbReference type="ARBA" id="ARBA00023136"/>
    </source>
</evidence>
<evidence type="ECO:0000256" key="9">
    <source>
        <dbReference type="RuleBase" id="RU365093"/>
    </source>
</evidence>
<keyword evidence="8 9" id="KW-0472">Membrane</keyword>
<evidence type="ECO:0000256" key="4">
    <source>
        <dbReference type="ARBA" id="ARBA00022475"/>
    </source>
</evidence>
<name>A0A0C5PN16_SALET</name>
<dbReference type="InterPro" id="IPR010129">
    <property type="entry name" value="T1SS_HlyD"/>
</dbReference>
<reference evidence="13" key="1">
    <citation type="journal article" date="2015" name="Front. Microbiol.">
        <title>Comparative phenotypic and genotypic virulence of Salmonella strains isolated from Australian layer farms.</title>
        <authorList>
            <person name="McWhorter A.R."/>
            <person name="Chousalkar K.K."/>
        </authorList>
    </citation>
    <scope>NUCLEOTIDE SEQUENCE</scope>
    <source>
        <strain evidence="13">KC14ADL</strain>
    </source>
</reference>
<dbReference type="RefSeq" id="WP_001081935.1">
    <property type="nucleotide sequence ID" value="NZ_MTGP01000022.1"/>
</dbReference>
<keyword evidence="5 9" id="KW-0997">Cell inner membrane</keyword>
<evidence type="ECO:0000313" key="14">
    <source>
        <dbReference type="EMBL" id="ECT1904771.1"/>
    </source>
</evidence>
<dbReference type="PRINTS" id="PR01490">
    <property type="entry name" value="RTXTOXIND"/>
</dbReference>
<evidence type="ECO:0000256" key="5">
    <source>
        <dbReference type="ARBA" id="ARBA00022519"/>
    </source>
</evidence>
<organism evidence="13">
    <name type="scientific">Salmonella enterica subsp. enterica serovar Adelaide</name>
    <dbReference type="NCBI Taxonomy" id="29473"/>
    <lineage>
        <taxon>Bacteria</taxon>
        <taxon>Pseudomonadati</taxon>
        <taxon>Pseudomonadota</taxon>
        <taxon>Gammaproteobacteria</taxon>
        <taxon>Enterobacterales</taxon>
        <taxon>Enterobacteriaceae</taxon>
        <taxon>Salmonella</taxon>
    </lineage>
</organism>